<organism evidence="5 6">
    <name type="scientific">Enterococcus florum</name>
    <dbReference type="NCBI Taxonomy" id="2480627"/>
    <lineage>
        <taxon>Bacteria</taxon>
        <taxon>Bacillati</taxon>
        <taxon>Bacillota</taxon>
        <taxon>Bacilli</taxon>
        <taxon>Lactobacillales</taxon>
        <taxon>Enterococcaceae</taxon>
        <taxon>Enterococcus</taxon>
    </lineage>
</organism>
<dbReference type="InterPro" id="IPR001360">
    <property type="entry name" value="Glyco_hydro_1"/>
</dbReference>
<evidence type="ECO:0000256" key="1">
    <source>
        <dbReference type="ARBA" id="ARBA00010838"/>
    </source>
</evidence>
<reference evidence="6" key="1">
    <citation type="submission" date="2019-02" db="EMBL/GenBank/DDBJ databases">
        <title>Draft genome sequence of Enterococcus sp. Gos25-1.</title>
        <authorList>
            <person name="Tanaka N."/>
            <person name="Shiwa Y."/>
            <person name="Fujita N."/>
        </authorList>
    </citation>
    <scope>NUCLEOTIDE SEQUENCE [LARGE SCALE GENOMIC DNA]</scope>
    <source>
        <strain evidence="6">Gos25-1</strain>
    </source>
</reference>
<accession>A0A4P5PBB2</accession>
<dbReference type="Proteomes" id="UP000290567">
    <property type="component" value="Unassembled WGS sequence"/>
</dbReference>
<dbReference type="InterPro" id="IPR017853">
    <property type="entry name" value="GH"/>
</dbReference>
<dbReference type="Pfam" id="PF00232">
    <property type="entry name" value="Glyco_hydro_1"/>
    <property type="match status" value="1"/>
</dbReference>
<comment type="similarity">
    <text evidence="1 4">Belongs to the glycosyl hydrolase 1 family.</text>
</comment>
<dbReference type="SUPFAM" id="SSF51445">
    <property type="entry name" value="(Trans)glycosidases"/>
    <property type="match status" value="1"/>
</dbReference>
<dbReference type="PROSITE" id="PS00653">
    <property type="entry name" value="GLYCOSYL_HYDROL_F1_2"/>
    <property type="match status" value="1"/>
</dbReference>
<keyword evidence="3" id="KW-0326">Glycosidase</keyword>
<protein>
    <submittedName>
        <fullName evidence="5">Beta-glucosidase</fullName>
    </submittedName>
</protein>
<keyword evidence="6" id="KW-1185">Reference proteome</keyword>
<dbReference type="EMBL" id="BJCC01000013">
    <property type="protein sequence ID" value="GCF93754.1"/>
    <property type="molecule type" value="Genomic_DNA"/>
</dbReference>
<dbReference type="GO" id="GO:0005829">
    <property type="term" value="C:cytosol"/>
    <property type="evidence" value="ECO:0007669"/>
    <property type="project" value="TreeGrafter"/>
</dbReference>
<sequence length="479" mass="55437">MNNLIRKVRLIDLKMPKGFLWGGATAANQCEGGWNEDGKGPSTADIATVGSIDKARVYTSKIEDDLYYPNHEAVDFFHRYKEDIALMAEMGYKCYRMSIAWTRIFPTGLEESPNEAGLQFYDNVFDELIKYGIEPIVTMCHYEMPLYLMDNYNGWKSRKLVNLFEKYAKTILDRYNSKVKYWLTFNEINSAILSSIFSLGIREASMQETYQASHHQFLASAKAVKYAHDNYPRVKVGMMYGGIFSYPHTCNPEDVMACEKDMDRYLYFPNTMCRGYYDRKAKSFWKNNGIKIDMNEEDEQILLDGKVDFIAFSYYMTMCSSASIEVKMNLVGSSIDGAENPYLSKTDWDLSIDPLGLRYALNILYDRYQLPLMIVENGLGAIDEIDNNMEIHDLYRIDYLKKHIIEMKKAVLQDGIPLLAYTTWGTTDIIAAGTGEMKKRYGQIYVDRDDEGNGTLNRYKKDSFYWYKRVIESNGEFLE</sequence>
<dbReference type="Gene3D" id="3.20.20.80">
    <property type="entry name" value="Glycosidases"/>
    <property type="match status" value="1"/>
</dbReference>
<dbReference type="FunFam" id="3.20.20.80:FF:000004">
    <property type="entry name" value="Beta-glucosidase 6-phospho-beta-glucosidase"/>
    <property type="match status" value="1"/>
</dbReference>
<dbReference type="InterPro" id="IPR033132">
    <property type="entry name" value="GH_1_N_CS"/>
</dbReference>
<evidence type="ECO:0000313" key="6">
    <source>
        <dbReference type="Proteomes" id="UP000290567"/>
    </source>
</evidence>
<dbReference type="PRINTS" id="PR00131">
    <property type="entry name" value="GLHYDRLASE1"/>
</dbReference>
<keyword evidence="2" id="KW-0378">Hydrolase</keyword>
<gene>
    <name evidence="5" type="primary">bglA_2</name>
    <name evidence="5" type="ORF">NRIC_16450</name>
</gene>
<name>A0A4P5PBB2_9ENTE</name>
<comment type="caution">
    <text evidence="5">The sequence shown here is derived from an EMBL/GenBank/DDBJ whole genome shotgun (WGS) entry which is preliminary data.</text>
</comment>
<dbReference type="GO" id="GO:0016052">
    <property type="term" value="P:carbohydrate catabolic process"/>
    <property type="evidence" value="ECO:0007669"/>
    <property type="project" value="TreeGrafter"/>
</dbReference>
<evidence type="ECO:0000313" key="5">
    <source>
        <dbReference type="EMBL" id="GCF93754.1"/>
    </source>
</evidence>
<dbReference type="GO" id="GO:0008422">
    <property type="term" value="F:beta-glucosidase activity"/>
    <property type="evidence" value="ECO:0007669"/>
    <property type="project" value="TreeGrafter"/>
</dbReference>
<proteinExistence type="inferred from homology"/>
<dbReference type="PANTHER" id="PTHR10353:SF122">
    <property type="entry name" value="6-PHOSPHO-BETA-GLUCOSIDASE ASCB-RELATED"/>
    <property type="match status" value="1"/>
</dbReference>
<evidence type="ECO:0000256" key="3">
    <source>
        <dbReference type="ARBA" id="ARBA00023295"/>
    </source>
</evidence>
<evidence type="ECO:0000256" key="2">
    <source>
        <dbReference type="ARBA" id="ARBA00022801"/>
    </source>
</evidence>
<dbReference type="PANTHER" id="PTHR10353">
    <property type="entry name" value="GLYCOSYL HYDROLASE"/>
    <property type="match status" value="1"/>
</dbReference>
<evidence type="ECO:0000256" key="4">
    <source>
        <dbReference type="RuleBase" id="RU003690"/>
    </source>
</evidence>
<dbReference type="AlphaFoldDB" id="A0A4P5PBB2"/>